<dbReference type="KEGG" id="cyt:cce_3589"/>
<organism evidence="1 2">
    <name type="scientific">Crocosphaera subtropica (strain ATCC 51142 / BH68)</name>
    <name type="common">Cyanothece sp. (strain ATCC 51142)</name>
    <dbReference type="NCBI Taxonomy" id="43989"/>
    <lineage>
        <taxon>Bacteria</taxon>
        <taxon>Bacillati</taxon>
        <taxon>Cyanobacteriota</taxon>
        <taxon>Cyanophyceae</taxon>
        <taxon>Oscillatoriophycideae</taxon>
        <taxon>Chroococcales</taxon>
        <taxon>Aphanothecaceae</taxon>
        <taxon>Crocosphaera</taxon>
        <taxon>Crocosphaera subtropica</taxon>
    </lineage>
</organism>
<dbReference type="eggNOG" id="ENOG502ZCQE">
    <property type="taxonomic scope" value="Bacteria"/>
</dbReference>
<evidence type="ECO:0000313" key="2">
    <source>
        <dbReference type="Proteomes" id="UP000001203"/>
    </source>
</evidence>
<gene>
    <name evidence="1" type="ordered locus">cce_3589</name>
</gene>
<dbReference type="OrthoDB" id="581704at2"/>
<dbReference type="Proteomes" id="UP000001203">
    <property type="component" value="Chromosome circular"/>
</dbReference>
<protein>
    <submittedName>
        <fullName evidence="1">Uncharacterized protein</fullName>
    </submittedName>
</protein>
<sequence length="208" mass="24045">MGIVHPDYKHMKNWLLTSIIGFTSINFPLFQTTVLAQNNDINTLLKDTIYYLPDGEAITLSGGRYETENKVFVLSERVAIADINNDQFQDFFVILTELQQGIELNNYIAVLLGNNDQQLDNVDTLFIDNEIDMENLTWTEQILTVEFMANSPDRQKKLQYHFDLDSETLIPLTLETEKKPGDIFIREPDIIKPDFNNNEENPSIRIQL</sequence>
<keyword evidence="2" id="KW-1185">Reference proteome</keyword>
<dbReference type="EMBL" id="CP000806">
    <property type="protein sequence ID" value="ACB52937.1"/>
    <property type="molecule type" value="Genomic_DNA"/>
</dbReference>
<accession>B1X0P8</accession>
<evidence type="ECO:0000313" key="1">
    <source>
        <dbReference type="EMBL" id="ACB52937.1"/>
    </source>
</evidence>
<name>B1X0P8_CROS5</name>
<reference evidence="1" key="1">
    <citation type="journal article" date="2008" name="Proc. Natl. Acad. Sci. U.S.A.">
        <title>The genome of Cyanothece 51142, a unicellular diazotrophic cyanobacterium important in the marine nitrogen cycle.</title>
        <authorList>
            <person name="Welsh E.A."/>
            <person name="Liberton M."/>
            <person name="Stoeckel J."/>
            <person name="Loh T."/>
            <person name="Elvitigala T."/>
            <person name="Wang C."/>
            <person name="Wollam A."/>
            <person name="Fulton R.S."/>
            <person name="Clifton S.W."/>
            <person name="Jacobs J.M."/>
            <person name="Aurora R."/>
            <person name="Ghosh B.K."/>
            <person name="Sherman L.A."/>
            <person name="Smith R.D."/>
            <person name="Wilson R.K."/>
            <person name="Pakrasi H.B."/>
        </authorList>
    </citation>
    <scope>NUCLEOTIDE SEQUENCE [LARGE SCALE GENOMIC DNA]</scope>
    <source>
        <strain evidence="1">ATCC 51142</strain>
    </source>
</reference>
<dbReference type="HOGENOM" id="CLU_1347038_0_0_3"/>
<dbReference type="AlphaFoldDB" id="B1X0P8"/>
<proteinExistence type="predicted"/>